<feature type="region of interest" description="Disordered" evidence="1">
    <location>
        <begin position="1"/>
        <end position="34"/>
    </location>
</feature>
<feature type="compositionally biased region" description="Basic and acidic residues" evidence="1">
    <location>
        <begin position="1"/>
        <end position="23"/>
    </location>
</feature>
<evidence type="ECO:0000256" key="1">
    <source>
        <dbReference type="SAM" id="MobiDB-lite"/>
    </source>
</evidence>
<gene>
    <name evidence="2" type="ORF">HAHE_24990</name>
</gene>
<feature type="region of interest" description="Disordered" evidence="1">
    <location>
        <begin position="104"/>
        <end position="133"/>
    </location>
</feature>
<organism evidence="2 3">
    <name type="scientific">Haloferula helveola</name>
    <dbReference type="NCBI Taxonomy" id="490095"/>
    <lineage>
        <taxon>Bacteria</taxon>
        <taxon>Pseudomonadati</taxon>
        <taxon>Verrucomicrobiota</taxon>
        <taxon>Verrucomicrobiia</taxon>
        <taxon>Verrucomicrobiales</taxon>
        <taxon>Verrucomicrobiaceae</taxon>
        <taxon>Haloferula</taxon>
    </lineage>
</organism>
<reference evidence="2 3" key="1">
    <citation type="submission" date="2021-06" db="EMBL/GenBank/DDBJ databases">
        <title>Complete genome of Haloferula helveola possessing various polysaccharide degrading enzymes.</title>
        <authorList>
            <person name="Takami H."/>
            <person name="Huang C."/>
            <person name="Hamasaki K."/>
        </authorList>
    </citation>
    <scope>NUCLEOTIDE SEQUENCE [LARGE SCALE GENOMIC DNA]</scope>
    <source>
        <strain evidence="2 3">CN-1</strain>
    </source>
</reference>
<evidence type="ECO:0000313" key="3">
    <source>
        <dbReference type="Proteomes" id="UP001374893"/>
    </source>
</evidence>
<dbReference type="Proteomes" id="UP001374893">
    <property type="component" value="Chromosome"/>
</dbReference>
<protein>
    <submittedName>
        <fullName evidence="2">Uncharacterized protein</fullName>
    </submittedName>
</protein>
<sequence>MKEEPKQQQRYQKDDQHAEEEKLPVGQEPSDGAKGSLVVTARIPLRVPSLIASLITGFDALPASDFYPAVVSVTVSFHVLRGVRPPRTLDEPSLMGLLMDEAHKRENADDGDDKQTSLIHAENPVQVFEASGN</sequence>
<keyword evidence="3" id="KW-1185">Reference proteome</keyword>
<proteinExistence type="predicted"/>
<name>A0ABN6H4N5_9BACT</name>
<evidence type="ECO:0000313" key="2">
    <source>
        <dbReference type="EMBL" id="BCX48591.1"/>
    </source>
</evidence>
<dbReference type="EMBL" id="AP024702">
    <property type="protein sequence ID" value="BCX48591.1"/>
    <property type="molecule type" value="Genomic_DNA"/>
</dbReference>
<accession>A0ABN6H4N5</accession>